<dbReference type="EMBL" id="MU006572">
    <property type="protein sequence ID" value="KAF2747502.1"/>
    <property type="molecule type" value="Genomic_DNA"/>
</dbReference>
<name>A0A6A6VA55_9PLEO</name>
<feature type="region of interest" description="Disordered" evidence="1">
    <location>
        <begin position="1"/>
        <end position="159"/>
    </location>
</feature>
<sequence length="159" mass="16582">MPDRKGKGKAIAPTSPLSGPSGPRNPMFRNRTLNNRSKSPLPRFCPGNLADIPDLELPPPQVDPSRPVPLGHRRRQSTVYRDASTHCDITGNPGSATAATGHSTAVAGSSSSKANRSPFKANRSPSKARPSPSKAAPSPSKAPLSPPGAPPYHPPPNPP</sequence>
<gene>
    <name evidence="2" type="ORF">M011DRAFT_486364</name>
</gene>
<dbReference type="AlphaFoldDB" id="A0A6A6VA55"/>
<reference evidence="2" key="1">
    <citation type="journal article" date="2020" name="Stud. Mycol.">
        <title>101 Dothideomycetes genomes: a test case for predicting lifestyles and emergence of pathogens.</title>
        <authorList>
            <person name="Haridas S."/>
            <person name="Albert R."/>
            <person name="Binder M."/>
            <person name="Bloem J."/>
            <person name="Labutti K."/>
            <person name="Salamov A."/>
            <person name="Andreopoulos B."/>
            <person name="Baker S."/>
            <person name="Barry K."/>
            <person name="Bills G."/>
            <person name="Bluhm B."/>
            <person name="Cannon C."/>
            <person name="Castanera R."/>
            <person name="Culley D."/>
            <person name="Daum C."/>
            <person name="Ezra D."/>
            <person name="Gonzalez J."/>
            <person name="Henrissat B."/>
            <person name="Kuo A."/>
            <person name="Liang C."/>
            <person name="Lipzen A."/>
            <person name="Lutzoni F."/>
            <person name="Magnuson J."/>
            <person name="Mondo S."/>
            <person name="Nolan M."/>
            <person name="Ohm R."/>
            <person name="Pangilinan J."/>
            <person name="Park H.-J."/>
            <person name="Ramirez L."/>
            <person name="Alfaro M."/>
            <person name="Sun H."/>
            <person name="Tritt A."/>
            <person name="Yoshinaga Y."/>
            <person name="Zwiers L.-H."/>
            <person name="Turgeon B."/>
            <person name="Goodwin S."/>
            <person name="Spatafora J."/>
            <person name="Crous P."/>
            <person name="Grigoriev I."/>
        </authorList>
    </citation>
    <scope>NUCLEOTIDE SEQUENCE</scope>
    <source>
        <strain evidence="2">CBS 119925</strain>
    </source>
</reference>
<proteinExistence type="predicted"/>
<feature type="compositionally biased region" description="Low complexity" evidence="1">
    <location>
        <begin position="124"/>
        <end position="143"/>
    </location>
</feature>
<protein>
    <submittedName>
        <fullName evidence="2">Uncharacterized protein</fullName>
    </submittedName>
</protein>
<evidence type="ECO:0000313" key="2">
    <source>
        <dbReference type="EMBL" id="KAF2747502.1"/>
    </source>
</evidence>
<keyword evidence="3" id="KW-1185">Reference proteome</keyword>
<evidence type="ECO:0000256" key="1">
    <source>
        <dbReference type="SAM" id="MobiDB-lite"/>
    </source>
</evidence>
<organism evidence="2 3">
    <name type="scientific">Sporormia fimetaria CBS 119925</name>
    <dbReference type="NCBI Taxonomy" id="1340428"/>
    <lineage>
        <taxon>Eukaryota</taxon>
        <taxon>Fungi</taxon>
        <taxon>Dikarya</taxon>
        <taxon>Ascomycota</taxon>
        <taxon>Pezizomycotina</taxon>
        <taxon>Dothideomycetes</taxon>
        <taxon>Pleosporomycetidae</taxon>
        <taxon>Pleosporales</taxon>
        <taxon>Sporormiaceae</taxon>
        <taxon>Sporormia</taxon>
    </lineage>
</organism>
<feature type="compositionally biased region" description="Low complexity" evidence="1">
    <location>
        <begin position="94"/>
        <end position="114"/>
    </location>
</feature>
<accession>A0A6A6VA55</accession>
<feature type="compositionally biased region" description="Pro residues" evidence="1">
    <location>
        <begin position="144"/>
        <end position="159"/>
    </location>
</feature>
<evidence type="ECO:0000313" key="3">
    <source>
        <dbReference type="Proteomes" id="UP000799440"/>
    </source>
</evidence>
<dbReference type="Proteomes" id="UP000799440">
    <property type="component" value="Unassembled WGS sequence"/>
</dbReference>